<keyword evidence="2" id="KW-1133">Transmembrane helix</keyword>
<dbReference type="EMBL" id="JARJCM010000059">
    <property type="protein sequence ID" value="KAJ7034176.1"/>
    <property type="molecule type" value="Genomic_DNA"/>
</dbReference>
<proteinExistence type="predicted"/>
<keyword evidence="4" id="KW-1185">Reference proteome</keyword>
<feature type="transmembrane region" description="Helical" evidence="2">
    <location>
        <begin position="102"/>
        <end position="119"/>
    </location>
</feature>
<organism evidence="3 4">
    <name type="scientific">Mycena alexandri</name>
    <dbReference type="NCBI Taxonomy" id="1745969"/>
    <lineage>
        <taxon>Eukaryota</taxon>
        <taxon>Fungi</taxon>
        <taxon>Dikarya</taxon>
        <taxon>Basidiomycota</taxon>
        <taxon>Agaricomycotina</taxon>
        <taxon>Agaricomycetes</taxon>
        <taxon>Agaricomycetidae</taxon>
        <taxon>Agaricales</taxon>
        <taxon>Marasmiineae</taxon>
        <taxon>Mycenaceae</taxon>
        <taxon>Mycena</taxon>
    </lineage>
</organism>
<keyword evidence="2" id="KW-0812">Transmembrane</keyword>
<feature type="transmembrane region" description="Helical" evidence="2">
    <location>
        <begin position="74"/>
        <end position="95"/>
    </location>
</feature>
<evidence type="ECO:0000256" key="2">
    <source>
        <dbReference type="SAM" id="Phobius"/>
    </source>
</evidence>
<evidence type="ECO:0000313" key="3">
    <source>
        <dbReference type="EMBL" id="KAJ7034176.1"/>
    </source>
</evidence>
<feature type="region of interest" description="Disordered" evidence="1">
    <location>
        <begin position="118"/>
        <end position="159"/>
    </location>
</feature>
<evidence type="ECO:0000313" key="4">
    <source>
        <dbReference type="Proteomes" id="UP001218188"/>
    </source>
</evidence>
<protein>
    <submittedName>
        <fullName evidence="3">Uncharacterized protein</fullName>
    </submittedName>
</protein>
<keyword evidence="2" id="KW-0472">Membrane</keyword>
<feature type="transmembrane region" description="Helical" evidence="2">
    <location>
        <begin position="31"/>
        <end position="54"/>
    </location>
</feature>
<name>A0AAD6X450_9AGAR</name>
<feature type="compositionally biased region" description="Low complexity" evidence="1">
    <location>
        <begin position="131"/>
        <end position="159"/>
    </location>
</feature>
<reference evidence="3" key="1">
    <citation type="submission" date="2023-03" db="EMBL/GenBank/DDBJ databases">
        <title>Massive genome expansion in bonnet fungi (Mycena s.s.) driven by repeated elements and novel gene families across ecological guilds.</title>
        <authorList>
            <consortium name="Lawrence Berkeley National Laboratory"/>
            <person name="Harder C.B."/>
            <person name="Miyauchi S."/>
            <person name="Viragh M."/>
            <person name="Kuo A."/>
            <person name="Thoen E."/>
            <person name="Andreopoulos B."/>
            <person name="Lu D."/>
            <person name="Skrede I."/>
            <person name="Drula E."/>
            <person name="Henrissat B."/>
            <person name="Morin E."/>
            <person name="Kohler A."/>
            <person name="Barry K."/>
            <person name="LaButti K."/>
            <person name="Morin E."/>
            <person name="Salamov A."/>
            <person name="Lipzen A."/>
            <person name="Mereny Z."/>
            <person name="Hegedus B."/>
            <person name="Baldrian P."/>
            <person name="Stursova M."/>
            <person name="Weitz H."/>
            <person name="Taylor A."/>
            <person name="Grigoriev I.V."/>
            <person name="Nagy L.G."/>
            <person name="Martin F."/>
            <person name="Kauserud H."/>
        </authorList>
    </citation>
    <scope>NUCLEOTIDE SEQUENCE</scope>
    <source>
        <strain evidence="3">CBHHK200</strain>
    </source>
</reference>
<evidence type="ECO:0000256" key="1">
    <source>
        <dbReference type="SAM" id="MobiDB-lite"/>
    </source>
</evidence>
<accession>A0AAD6X450</accession>
<gene>
    <name evidence="3" type="ORF">C8F04DRAFT_1102497</name>
</gene>
<comment type="caution">
    <text evidence="3">The sequence shown here is derived from an EMBL/GenBank/DDBJ whole genome shotgun (WGS) entry which is preliminary data.</text>
</comment>
<dbReference type="AlphaFoldDB" id="A0AAD6X450"/>
<dbReference type="Proteomes" id="UP001218188">
    <property type="component" value="Unassembled WGS sequence"/>
</dbReference>
<sequence length="159" mass="16895">MCGSARLSHQCLPLPATTYATMPSLAKSASLVITLAGGLIHSFLTLQLAGSWQSLRALDAESDLDAWKLDGLRVLWGLLAMYLLAAAFVSFVGFFGVLRVSGLCFVFVFLWCVVFSSAPSSPPPPSPSLETAPTRAPPTRRANARSSTPRSSPSRASSH</sequence>